<dbReference type="Proteomes" id="UP000298652">
    <property type="component" value="Chromosome 6"/>
</dbReference>
<evidence type="ECO:0000256" key="1">
    <source>
        <dbReference type="SAM" id="Coils"/>
    </source>
</evidence>
<sequence length="111" mass="12667">MDEKTNMDEEARMSARIAELERKISESSSSLRRGKERISELEQRVSYMEKELCSTKDVAAANEQRLGAKLSTIWLSLKSLSSCCCNVMKLMELHTEEWSKKAGSLKVLLKH</sequence>
<keyword evidence="1" id="KW-0175">Coiled coil</keyword>
<accession>A0A4U6U344</accession>
<dbReference type="AlphaFoldDB" id="A0A4U6U344"/>
<organism evidence="2 3">
    <name type="scientific">Setaria viridis</name>
    <name type="common">Green bristlegrass</name>
    <name type="synonym">Setaria italica subsp. viridis</name>
    <dbReference type="NCBI Taxonomy" id="4556"/>
    <lineage>
        <taxon>Eukaryota</taxon>
        <taxon>Viridiplantae</taxon>
        <taxon>Streptophyta</taxon>
        <taxon>Embryophyta</taxon>
        <taxon>Tracheophyta</taxon>
        <taxon>Spermatophyta</taxon>
        <taxon>Magnoliopsida</taxon>
        <taxon>Liliopsida</taxon>
        <taxon>Poales</taxon>
        <taxon>Poaceae</taxon>
        <taxon>PACMAD clade</taxon>
        <taxon>Panicoideae</taxon>
        <taxon>Panicodae</taxon>
        <taxon>Paniceae</taxon>
        <taxon>Cenchrinae</taxon>
        <taxon>Setaria</taxon>
    </lineage>
</organism>
<gene>
    <name evidence="2" type="ORF">SEVIR_6G136054v2</name>
</gene>
<dbReference type="EMBL" id="CM016557">
    <property type="protein sequence ID" value="TKW09961.1"/>
    <property type="molecule type" value="Genomic_DNA"/>
</dbReference>
<proteinExistence type="predicted"/>
<evidence type="ECO:0000313" key="3">
    <source>
        <dbReference type="Proteomes" id="UP000298652"/>
    </source>
</evidence>
<dbReference type="Gramene" id="TKW09961">
    <property type="protein sequence ID" value="TKW09961"/>
    <property type="gene ID" value="SEVIR_6G136054v2"/>
</dbReference>
<evidence type="ECO:0000313" key="2">
    <source>
        <dbReference type="EMBL" id="TKW09961.1"/>
    </source>
</evidence>
<name>A0A4U6U344_SETVI</name>
<protein>
    <submittedName>
        <fullName evidence="2">Uncharacterized protein</fullName>
    </submittedName>
</protein>
<reference evidence="2" key="1">
    <citation type="submission" date="2019-03" db="EMBL/GenBank/DDBJ databases">
        <title>WGS assembly of Setaria viridis.</title>
        <authorList>
            <person name="Huang P."/>
            <person name="Jenkins J."/>
            <person name="Grimwood J."/>
            <person name="Barry K."/>
            <person name="Healey A."/>
            <person name="Mamidi S."/>
            <person name="Sreedasyam A."/>
            <person name="Shu S."/>
            <person name="Feldman M."/>
            <person name="Wu J."/>
            <person name="Yu Y."/>
            <person name="Chen C."/>
            <person name="Johnson J."/>
            <person name="Rokhsar D."/>
            <person name="Baxter I."/>
            <person name="Schmutz J."/>
            <person name="Brutnell T."/>
            <person name="Kellogg E."/>
        </authorList>
    </citation>
    <scope>NUCLEOTIDE SEQUENCE [LARGE SCALE GENOMIC DNA]</scope>
</reference>
<keyword evidence="3" id="KW-1185">Reference proteome</keyword>
<feature type="coiled-coil region" evidence="1">
    <location>
        <begin position="17"/>
        <end position="51"/>
    </location>
</feature>